<dbReference type="EMBL" id="JBGBPQ010000005">
    <property type="protein sequence ID" value="KAL1523990.1"/>
    <property type="molecule type" value="Genomic_DNA"/>
</dbReference>
<reference evidence="2 3" key="1">
    <citation type="journal article" date="2024" name="Science">
        <title>Giant polyketide synthase enzymes in the biosynthesis of giant marine polyether toxins.</title>
        <authorList>
            <person name="Fallon T.R."/>
            <person name="Shende V.V."/>
            <person name="Wierzbicki I.H."/>
            <person name="Pendleton A.L."/>
            <person name="Watervoot N.F."/>
            <person name="Auber R.P."/>
            <person name="Gonzalez D.J."/>
            <person name="Wisecaver J.H."/>
            <person name="Moore B.S."/>
        </authorList>
    </citation>
    <scope>NUCLEOTIDE SEQUENCE [LARGE SCALE GENOMIC DNA]</scope>
    <source>
        <strain evidence="2 3">12B1</strain>
    </source>
</reference>
<protein>
    <submittedName>
        <fullName evidence="2">Uncharacterized protein</fullName>
    </submittedName>
</protein>
<evidence type="ECO:0000313" key="2">
    <source>
        <dbReference type="EMBL" id="KAL1523990.1"/>
    </source>
</evidence>
<gene>
    <name evidence="2" type="ORF">AB1Y20_018905</name>
</gene>
<dbReference type="Proteomes" id="UP001515480">
    <property type="component" value="Unassembled WGS sequence"/>
</dbReference>
<feature type="region of interest" description="Disordered" evidence="1">
    <location>
        <begin position="232"/>
        <end position="256"/>
    </location>
</feature>
<comment type="caution">
    <text evidence="2">The sequence shown here is derived from an EMBL/GenBank/DDBJ whole genome shotgun (WGS) entry which is preliminary data.</text>
</comment>
<dbReference type="AlphaFoldDB" id="A0AB34JTH5"/>
<name>A0AB34JTH5_PRYPA</name>
<sequence length="362" mass="37753">MAELVALQRLLRLHRGETAAEQLAAASSVAQLVNASTCRATANAALLQLAHAASSSTAAIAPFVTCLSAVPLSHVLNPRLLVARAAAPLAHPDGLARAHALRALGYLSPLWAEQPDLLCCVSRSLGAEGEVEAAEAAAALHAAAEHSEAALRALTLAVCRLQPQPQLLSVASRRRGGLREARRLLELCVRELSEADAPARRRAALDAAAQLCTRHPELLAAFAEVIAGEVRAEPSTPAGGTRKRQQEGHLKTGDAGATRLDRAVSQRVGEVACILPPAHGELCAKYCASTFHSAATAAAHAWGCRSSEPSATTEGIPLELASTLDAAFEASDSLQNVLCVPRLARALRTWADGAGEQDVLET</sequence>
<evidence type="ECO:0000256" key="1">
    <source>
        <dbReference type="SAM" id="MobiDB-lite"/>
    </source>
</evidence>
<proteinExistence type="predicted"/>
<accession>A0AB34JTH5</accession>
<keyword evidence="3" id="KW-1185">Reference proteome</keyword>
<organism evidence="2 3">
    <name type="scientific">Prymnesium parvum</name>
    <name type="common">Toxic golden alga</name>
    <dbReference type="NCBI Taxonomy" id="97485"/>
    <lineage>
        <taxon>Eukaryota</taxon>
        <taxon>Haptista</taxon>
        <taxon>Haptophyta</taxon>
        <taxon>Prymnesiophyceae</taxon>
        <taxon>Prymnesiales</taxon>
        <taxon>Prymnesiaceae</taxon>
        <taxon>Prymnesium</taxon>
    </lineage>
</organism>
<evidence type="ECO:0000313" key="3">
    <source>
        <dbReference type="Proteomes" id="UP001515480"/>
    </source>
</evidence>